<proteinExistence type="predicted"/>
<evidence type="ECO:0000313" key="2">
    <source>
        <dbReference type="EMBL" id="KAK7080723.1"/>
    </source>
</evidence>
<accession>A0AAN9AAG7</accession>
<dbReference type="PANTHER" id="PTHR15989:SF5">
    <property type="entry name" value="VEZATIN"/>
    <property type="match status" value="1"/>
</dbReference>
<comment type="caution">
    <text evidence="2">The sequence shown here is derived from an EMBL/GenBank/DDBJ whole genome shotgun (WGS) entry which is preliminary data.</text>
</comment>
<dbReference type="GO" id="GO:0098609">
    <property type="term" value="P:cell-cell adhesion"/>
    <property type="evidence" value="ECO:0007669"/>
    <property type="project" value="InterPro"/>
</dbReference>
<keyword evidence="1" id="KW-0472">Membrane</keyword>
<evidence type="ECO:0000256" key="1">
    <source>
        <dbReference type="SAM" id="Phobius"/>
    </source>
</evidence>
<dbReference type="GO" id="GO:0005886">
    <property type="term" value="C:plasma membrane"/>
    <property type="evidence" value="ECO:0007669"/>
    <property type="project" value="TreeGrafter"/>
</dbReference>
<sequence>MDEGNEDEDVVFEGSAIHQHLTDVGYFDYEVTQPVPCQMKERCKAEEIMPSDDPSFRKKRMLYAVSFLFWPEKIRRVFCSRIPRIIYNSKELNSDDRLILENFVPELFKAVSSQNDEYFILADVLVWIMIMVTVCFSLSSCICIFVATSLWSSVIIGVVVVVFSFIGKVSWEWSRKTKAMENCIRNLQESSDLILKSLKLLLEEDLIARGFVLAQGSSSFLSSNEKETPHCHALRWTLHNTLDVLLQHLPFMHDHFSVVACPHYPGMKGLFDDSIQMDGCMDLNSTEHLRLLKKVVTAVRIQISSILTMLFMCAEDVETFEKTCNMLVSLPHYLLSNPEEQICILSKHLAYAHSFWKNDAEKNLQEKSVEDKKTNIYIAIHSAILHMQSALLRAQDLRIRFEDLESVLDCADDEDDSRMEKLLPYNIVQEQLHTIQTELQACQSSLDETLARVERKYSIKTQYDIKKFNISGSEHLRTEEVSTDVTTKKLPIPLFDINPVIEDEVFEVYIDQEYCDNLERERHDAFWNTTAVQERKKIKAQKEQGKRVICELQPILTKLRGVWEKRESAALLKQKAEHCKVMPNDEIWMKKNPNNHGLQLAEIETTSLCLERKELDASKLDALIGREVHRDEHIHECIELLKNINSAEVTQTQFEVGERVEKHTIPYPVGTVEDVQDSDEERLELYRKVRMELNEDERSRPLGEKSISERYKEDNILPIKNYRNSHGEKTTLFMSESTFSDDGSQDSLEEHSDAEKAHSWKIAKDICKNHENASDIQGALSLECEKYSEKCTAVDKFKTETIPTKDLKEEVYVSGEDVYDDDAPRIDWDAASLSTRMTDTLEERLDLFCGSVSRGFHAHVAAEAKAASVKFLGNGVDMGKSYEGSGDGEECFGDTDSE</sequence>
<keyword evidence="1" id="KW-0812">Transmembrane</keyword>
<keyword evidence="3" id="KW-1185">Reference proteome</keyword>
<protein>
    <recommendedName>
        <fullName evidence="4">Vezatin</fullName>
    </recommendedName>
</protein>
<reference evidence="2 3" key="1">
    <citation type="submission" date="2023-11" db="EMBL/GenBank/DDBJ databases">
        <title>Halocaridina rubra genome assembly.</title>
        <authorList>
            <person name="Smith C."/>
        </authorList>
    </citation>
    <scope>NUCLEOTIDE SEQUENCE [LARGE SCALE GENOMIC DNA]</scope>
    <source>
        <strain evidence="2">EP-1</strain>
        <tissue evidence="2">Whole</tissue>
    </source>
</reference>
<feature type="transmembrane region" description="Helical" evidence="1">
    <location>
        <begin position="118"/>
        <end position="147"/>
    </location>
</feature>
<feature type="transmembrane region" description="Helical" evidence="1">
    <location>
        <begin position="153"/>
        <end position="171"/>
    </location>
</feature>
<evidence type="ECO:0008006" key="4">
    <source>
        <dbReference type="Google" id="ProtNLM"/>
    </source>
</evidence>
<dbReference type="AlphaFoldDB" id="A0AAN9AAG7"/>
<keyword evidence="1" id="KW-1133">Transmembrane helix</keyword>
<evidence type="ECO:0000313" key="3">
    <source>
        <dbReference type="Proteomes" id="UP001381693"/>
    </source>
</evidence>
<dbReference type="EMBL" id="JAXCGZ010005815">
    <property type="protein sequence ID" value="KAK7080723.1"/>
    <property type="molecule type" value="Genomic_DNA"/>
</dbReference>
<dbReference type="InterPro" id="IPR026858">
    <property type="entry name" value="Vezatin"/>
</dbReference>
<organism evidence="2 3">
    <name type="scientific">Halocaridina rubra</name>
    <name type="common">Hawaiian red shrimp</name>
    <dbReference type="NCBI Taxonomy" id="373956"/>
    <lineage>
        <taxon>Eukaryota</taxon>
        <taxon>Metazoa</taxon>
        <taxon>Ecdysozoa</taxon>
        <taxon>Arthropoda</taxon>
        <taxon>Crustacea</taxon>
        <taxon>Multicrustacea</taxon>
        <taxon>Malacostraca</taxon>
        <taxon>Eumalacostraca</taxon>
        <taxon>Eucarida</taxon>
        <taxon>Decapoda</taxon>
        <taxon>Pleocyemata</taxon>
        <taxon>Caridea</taxon>
        <taxon>Atyoidea</taxon>
        <taxon>Atyidae</taxon>
        <taxon>Halocaridina</taxon>
    </lineage>
</organism>
<dbReference type="PANTHER" id="PTHR15989">
    <property type="entry name" value="VEZATIN"/>
    <property type="match status" value="1"/>
</dbReference>
<dbReference type="Proteomes" id="UP001381693">
    <property type="component" value="Unassembled WGS sequence"/>
</dbReference>
<name>A0AAN9AAG7_HALRR</name>
<gene>
    <name evidence="2" type="ORF">SK128_010391</name>
</gene>